<keyword evidence="3" id="KW-1185">Reference proteome</keyword>
<organism evidence="2 3">
    <name type="scientific">Arenibacterium halophilum</name>
    <dbReference type="NCBI Taxonomy" id="2583821"/>
    <lineage>
        <taxon>Bacteria</taxon>
        <taxon>Pseudomonadati</taxon>
        <taxon>Pseudomonadota</taxon>
        <taxon>Alphaproteobacteria</taxon>
        <taxon>Rhodobacterales</taxon>
        <taxon>Paracoccaceae</taxon>
        <taxon>Arenibacterium</taxon>
    </lineage>
</organism>
<feature type="transmembrane region" description="Helical" evidence="1">
    <location>
        <begin position="54"/>
        <end position="73"/>
    </location>
</feature>
<reference evidence="2 3" key="1">
    <citation type="submission" date="2019-05" db="EMBL/GenBank/DDBJ databases">
        <title>Marivita sp. nov. isolated from sea sediment.</title>
        <authorList>
            <person name="Kim W."/>
        </authorList>
    </citation>
    <scope>NUCLEOTIDE SEQUENCE [LARGE SCALE GENOMIC DNA]</scope>
    <source>
        <strain evidence="2 3">CAU 1492</strain>
    </source>
</reference>
<keyword evidence="1" id="KW-1133">Transmembrane helix</keyword>
<evidence type="ECO:0000313" key="3">
    <source>
        <dbReference type="Proteomes" id="UP001191082"/>
    </source>
</evidence>
<dbReference type="EMBL" id="VCPC01000002">
    <property type="protein sequence ID" value="TMV13723.1"/>
    <property type="molecule type" value="Genomic_DNA"/>
</dbReference>
<keyword evidence="1" id="KW-0472">Membrane</keyword>
<proteinExistence type="predicted"/>
<dbReference type="Proteomes" id="UP001191082">
    <property type="component" value="Unassembled WGS sequence"/>
</dbReference>
<feature type="transmembrane region" description="Helical" evidence="1">
    <location>
        <begin position="30"/>
        <end position="48"/>
    </location>
</feature>
<name>A0ABY2XBH3_9RHOB</name>
<evidence type="ECO:0000256" key="1">
    <source>
        <dbReference type="SAM" id="Phobius"/>
    </source>
</evidence>
<protein>
    <submittedName>
        <fullName evidence="2">DUF2244 domain-containing protein</fullName>
    </submittedName>
</protein>
<sequence>MEIMPTEWSKTPEGHDRLTLWPHQSLPPRGFVLFIGSTCVMLTLPLLALLGSVLLWALLPFLMMAVAGVWFAIHRNRRAAQLRETLTLGPREAYLLHERHNAAPMEWRCNRYWARAELHLASGPVPNYVTLTGNGRTVEIGAFLSEDERVALYHEMSARLRASAE</sequence>
<comment type="caution">
    <text evidence="2">The sequence shown here is derived from an EMBL/GenBank/DDBJ whole genome shotgun (WGS) entry which is preliminary data.</text>
</comment>
<keyword evidence="1" id="KW-0812">Transmembrane</keyword>
<accession>A0ABY2XBH3</accession>
<gene>
    <name evidence="2" type="ORF">FGK64_09270</name>
</gene>
<dbReference type="Pfam" id="PF10003">
    <property type="entry name" value="DUF2244"/>
    <property type="match status" value="1"/>
</dbReference>
<dbReference type="InterPro" id="IPR019253">
    <property type="entry name" value="DUF2244_TM"/>
</dbReference>
<evidence type="ECO:0000313" key="2">
    <source>
        <dbReference type="EMBL" id="TMV13723.1"/>
    </source>
</evidence>